<dbReference type="SMART" id="SM00184">
    <property type="entry name" value="RING"/>
    <property type="match status" value="1"/>
</dbReference>
<evidence type="ECO:0000256" key="2">
    <source>
        <dbReference type="ARBA" id="ARBA00022771"/>
    </source>
</evidence>
<dbReference type="AlphaFoldDB" id="A0A7J7JXU4"/>
<dbReference type="SUPFAM" id="SSF57850">
    <property type="entry name" value="RING/U-box"/>
    <property type="match status" value="2"/>
</dbReference>
<feature type="domain" description="ZZ-type" evidence="7">
    <location>
        <begin position="173"/>
        <end position="230"/>
    </location>
</feature>
<dbReference type="GO" id="GO:0008270">
    <property type="term" value="F:zinc ion binding"/>
    <property type="evidence" value="ECO:0007669"/>
    <property type="project" value="UniProtKB-KW"/>
</dbReference>
<evidence type="ECO:0000259" key="7">
    <source>
        <dbReference type="PROSITE" id="PS50135"/>
    </source>
</evidence>
<dbReference type="Pfam" id="PF13445">
    <property type="entry name" value="zf-RING_UBOX"/>
    <property type="match status" value="1"/>
</dbReference>
<keyword evidence="9" id="KW-1185">Reference proteome</keyword>
<evidence type="ECO:0000256" key="1">
    <source>
        <dbReference type="ARBA" id="ARBA00022723"/>
    </source>
</evidence>
<evidence type="ECO:0000313" key="9">
    <source>
        <dbReference type="Proteomes" id="UP000593567"/>
    </source>
</evidence>
<feature type="domain" description="RING-type" evidence="6">
    <location>
        <begin position="19"/>
        <end position="60"/>
    </location>
</feature>
<gene>
    <name evidence="8" type="ORF">EB796_010918</name>
</gene>
<name>A0A7J7JXU4_BUGNE</name>
<feature type="region of interest" description="Disordered" evidence="5">
    <location>
        <begin position="91"/>
        <end position="124"/>
    </location>
</feature>
<keyword evidence="2 4" id="KW-0863">Zinc-finger</keyword>
<evidence type="ECO:0000313" key="8">
    <source>
        <dbReference type="EMBL" id="KAF6030797.1"/>
    </source>
</evidence>
<keyword evidence="1" id="KW-0479">Metal-binding</keyword>
<sequence>MAAGGNGDRLDQIKEVMTCGICIQLYTDPRRLTCGHSYCLICLQQLQKSTSQQKECPVCRETTIPSKNDLENLPSNKLATDLVKLVQTHDPSAIEGPPEWVNQPSPKSSNQFSRSNSSDSSSSITSVSDAIGRLLQLRQLTGDLELDLLQHLFQSEEHSDSEDGEINSSGVRHVGVTCDACQKRDIKGVRFKCGICDDFDLCQVCEKKPRQQVHSTDDPHVFIKIKTPATSGTHGRTLAEDSEVMGMTMDVTKKSICFPYQTLKL</sequence>
<comment type="caution">
    <text evidence="8">The sequence shown here is derived from an EMBL/GenBank/DDBJ whole genome shotgun (WGS) entry which is preliminary data.</text>
</comment>
<dbReference type="Gene3D" id="3.30.40.10">
    <property type="entry name" value="Zinc/RING finger domain, C3HC4 (zinc finger)"/>
    <property type="match status" value="1"/>
</dbReference>
<evidence type="ECO:0000259" key="6">
    <source>
        <dbReference type="PROSITE" id="PS50089"/>
    </source>
</evidence>
<accession>A0A7J7JXU4</accession>
<organism evidence="8 9">
    <name type="scientific">Bugula neritina</name>
    <name type="common">Brown bryozoan</name>
    <name type="synonym">Sertularia neritina</name>
    <dbReference type="NCBI Taxonomy" id="10212"/>
    <lineage>
        <taxon>Eukaryota</taxon>
        <taxon>Metazoa</taxon>
        <taxon>Spiralia</taxon>
        <taxon>Lophotrochozoa</taxon>
        <taxon>Bryozoa</taxon>
        <taxon>Gymnolaemata</taxon>
        <taxon>Cheilostomatida</taxon>
        <taxon>Flustrina</taxon>
        <taxon>Buguloidea</taxon>
        <taxon>Bugulidae</taxon>
        <taxon>Bugula</taxon>
    </lineage>
</organism>
<dbReference type="Proteomes" id="UP000593567">
    <property type="component" value="Unassembled WGS sequence"/>
</dbReference>
<dbReference type="PROSITE" id="PS00518">
    <property type="entry name" value="ZF_RING_1"/>
    <property type="match status" value="1"/>
</dbReference>
<dbReference type="SMART" id="SM00291">
    <property type="entry name" value="ZnF_ZZ"/>
    <property type="match status" value="1"/>
</dbReference>
<dbReference type="InterPro" id="IPR001841">
    <property type="entry name" value="Znf_RING"/>
</dbReference>
<dbReference type="InterPro" id="IPR013083">
    <property type="entry name" value="Znf_RING/FYVE/PHD"/>
</dbReference>
<evidence type="ECO:0000256" key="3">
    <source>
        <dbReference type="ARBA" id="ARBA00022833"/>
    </source>
</evidence>
<dbReference type="InterPro" id="IPR052260">
    <property type="entry name" value="Autophagy_Rcpt_SigReg"/>
</dbReference>
<dbReference type="CDD" id="cd02340">
    <property type="entry name" value="ZZ_NBR1_like"/>
    <property type="match status" value="1"/>
</dbReference>
<keyword evidence="3" id="KW-0862">Zinc</keyword>
<dbReference type="InterPro" id="IPR043145">
    <property type="entry name" value="Znf_ZZ_sf"/>
</dbReference>
<proteinExistence type="predicted"/>
<dbReference type="OrthoDB" id="441278at2759"/>
<evidence type="ECO:0000256" key="5">
    <source>
        <dbReference type="SAM" id="MobiDB-lite"/>
    </source>
</evidence>
<reference evidence="8" key="1">
    <citation type="submission" date="2020-06" db="EMBL/GenBank/DDBJ databases">
        <title>Draft genome of Bugula neritina, a colonial animal packing powerful symbionts and potential medicines.</title>
        <authorList>
            <person name="Rayko M."/>
        </authorList>
    </citation>
    <scope>NUCLEOTIDE SEQUENCE [LARGE SCALE GENOMIC DNA]</scope>
    <source>
        <strain evidence="8">Kwan_BN1</strain>
    </source>
</reference>
<feature type="compositionally biased region" description="Low complexity" evidence="5">
    <location>
        <begin position="105"/>
        <end position="124"/>
    </location>
</feature>
<dbReference type="PANTHER" id="PTHR15090:SF8">
    <property type="entry name" value="ZZ-TYPE ZINC FINGER-CONTAINING PROTEIN"/>
    <property type="match status" value="1"/>
</dbReference>
<dbReference type="Pfam" id="PF00569">
    <property type="entry name" value="ZZ"/>
    <property type="match status" value="1"/>
</dbReference>
<dbReference type="InterPro" id="IPR000433">
    <property type="entry name" value="Znf_ZZ"/>
</dbReference>
<dbReference type="PROSITE" id="PS50089">
    <property type="entry name" value="ZF_RING_2"/>
    <property type="match status" value="1"/>
</dbReference>
<dbReference type="InterPro" id="IPR017907">
    <property type="entry name" value="Znf_RING_CS"/>
</dbReference>
<dbReference type="PROSITE" id="PS01357">
    <property type="entry name" value="ZF_ZZ_1"/>
    <property type="match status" value="1"/>
</dbReference>
<dbReference type="EMBL" id="VXIV02001672">
    <property type="protein sequence ID" value="KAF6030797.1"/>
    <property type="molecule type" value="Genomic_DNA"/>
</dbReference>
<protein>
    <submittedName>
        <fullName evidence="8">Uncharacterized protein</fullName>
    </submittedName>
</protein>
<dbReference type="Gene3D" id="3.30.60.90">
    <property type="match status" value="1"/>
</dbReference>
<evidence type="ECO:0000256" key="4">
    <source>
        <dbReference type="PROSITE-ProRule" id="PRU00228"/>
    </source>
</evidence>
<dbReference type="PANTHER" id="PTHR15090">
    <property type="entry name" value="SEQUESTOSOME 1-RELATED"/>
    <property type="match status" value="1"/>
</dbReference>
<dbReference type="InterPro" id="IPR027370">
    <property type="entry name" value="Znf-RING_euk"/>
</dbReference>
<dbReference type="PROSITE" id="PS50135">
    <property type="entry name" value="ZF_ZZ_2"/>
    <property type="match status" value="1"/>
</dbReference>